<keyword evidence="3" id="KW-1015">Disulfide bond</keyword>
<dbReference type="PROSITE" id="PS51352">
    <property type="entry name" value="THIOREDOXIN_2"/>
    <property type="match status" value="1"/>
</dbReference>
<dbReference type="InterPro" id="IPR036249">
    <property type="entry name" value="Thioredoxin-like_sf"/>
</dbReference>
<evidence type="ECO:0000256" key="4">
    <source>
        <dbReference type="ARBA" id="ARBA00023284"/>
    </source>
</evidence>
<sequence>MAKEDLKMATIEGHLDFDSNSNQVTLHHVVDGQLEVHTTTILNENRDFGFKFPVTTPGFYYIDYGQYNNRLRGQVIRLYLEPGVNVKMSIQEDKYILEGKENGHNQLVQDANNIVNRFREFNRLGARVTYEDFYPFLENEGIKMVQDFKSRIKTKDKDFDALLSLAVQADFESECFFFFRLPRTAHPDKENRPQIYADLKVDGIKFSDENILKLDNGFKWMSGYFDYYRYNTKRDSKVEKIDIINNDLKQISGNTLKEVYVLGMLKYLRLKPEEYKEIITPLYQYLTSEKSKNYVLEYEKQLHKEEGQPGYEFTYKDVNGNPVSFKDFRGKYVYVDVWATWCGPCKQEIPHLKKLEHDYKGKDIVFMSISVDKIKDKQKWKDFVKSEALGGVQIMADKAFESGITKNYEINAIPRFLLFDKEGKIISTDALRPSSSLIRKQFDELLGLEK</sequence>
<dbReference type="Pfam" id="PF08534">
    <property type="entry name" value="Redoxin"/>
    <property type="match status" value="1"/>
</dbReference>
<reference evidence="6" key="2">
    <citation type="submission" date="2020-09" db="EMBL/GenBank/DDBJ databases">
        <authorList>
            <person name="Wu Z."/>
        </authorList>
    </citation>
    <scope>NUCLEOTIDE SEQUENCE</scope>
    <source>
        <strain evidence="6">SC17</strain>
    </source>
</reference>
<keyword evidence="4" id="KW-0676">Redox-active center</keyword>
<dbReference type="Proteomes" id="UP000602057">
    <property type="component" value="Unassembled WGS sequence"/>
</dbReference>
<dbReference type="AlphaFoldDB" id="A0A8J6Q3L5"/>
<dbReference type="RefSeq" id="WP_206688670.1">
    <property type="nucleotide sequence ID" value="NZ_BAABGH010000004.1"/>
</dbReference>
<dbReference type="EMBL" id="JACVXC010000001">
    <property type="protein sequence ID" value="MBD0834518.1"/>
    <property type="molecule type" value="Genomic_DNA"/>
</dbReference>
<dbReference type="GO" id="GO:0030313">
    <property type="term" value="C:cell envelope"/>
    <property type="evidence" value="ECO:0007669"/>
    <property type="project" value="UniProtKB-SubCell"/>
</dbReference>
<proteinExistence type="predicted"/>
<dbReference type="PANTHER" id="PTHR42852:SF6">
    <property type="entry name" value="THIOL:DISULFIDE INTERCHANGE PROTEIN DSBE"/>
    <property type="match status" value="1"/>
</dbReference>
<evidence type="ECO:0000256" key="3">
    <source>
        <dbReference type="ARBA" id="ARBA00023157"/>
    </source>
</evidence>
<evidence type="ECO:0000256" key="2">
    <source>
        <dbReference type="ARBA" id="ARBA00022748"/>
    </source>
</evidence>
<keyword evidence="2" id="KW-0201">Cytochrome c-type biogenesis</keyword>
<comment type="caution">
    <text evidence="6">The sequence shown here is derived from an EMBL/GenBank/DDBJ whole genome shotgun (WGS) entry which is preliminary data.</text>
</comment>
<dbReference type="GO" id="GO:0017004">
    <property type="term" value="P:cytochrome complex assembly"/>
    <property type="evidence" value="ECO:0007669"/>
    <property type="project" value="UniProtKB-KW"/>
</dbReference>
<dbReference type="SUPFAM" id="SSF52833">
    <property type="entry name" value="Thioredoxin-like"/>
    <property type="match status" value="1"/>
</dbReference>
<dbReference type="CDD" id="cd02966">
    <property type="entry name" value="TlpA_like_family"/>
    <property type="match status" value="1"/>
</dbReference>
<dbReference type="InterPro" id="IPR013740">
    <property type="entry name" value="Redoxin"/>
</dbReference>
<keyword evidence="7" id="KW-1185">Reference proteome</keyword>
<dbReference type="GO" id="GO:0016491">
    <property type="term" value="F:oxidoreductase activity"/>
    <property type="evidence" value="ECO:0007669"/>
    <property type="project" value="InterPro"/>
</dbReference>
<evidence type="ECO:0000313" key="7">
    <source>
        <dbReference type="Proteomes" id="UP000602057"/>
    </source>
</evidence>
<name>A0A8J6Q3L5_9FLAO</name>
<accession>A0A8J6Q3L5</accession>
<feature type="domain" description="Thioredoxin" evidence="5">
    <location>
        <begin position="304"/>
        <end position="447"/>
    </location>
</feature>
<evidence type="ECO:0000256" key="1">
    <source>
        <dbReference type="ARBA" id="ARBA00004196"/>
    </source>
</evidence>
<dbReference type="PANTHER" id="PTHR42852">
    <property type="entry name" value="THIOL:DISULFIDE INTERCHANGE PROTEIN DSBE"/>
    <property type="match status" value="1"/>
</dbReference>
<comment type="subcellular location">
    <subcellularLocation>
        <location evidence="1">Cell envelope</location>
    </subcellularLocation>
</comment>
<gene>
    <name evidence="6" type="ORF">ICJ84_03610</name>
</gene>
<dbReference type="InterPro" id="IPR050553">
    <property type="entry name" value="Thioredoxin_ResA/DsbE_sf"/>
</dbReference>
<dbReference type="InterPro" id="IPR013766">
    <property type="entry name" value="Thioredoxin_domain"/>
</dbReference>
<protein>
    <submittedName>
        <fullName evidence="6">TlpA family protein disulfide reductase</fullName>
    </submittedName>
</protein>
<evidence type="ECO:0000259" key="5">
    <source>
        <dbReference type="PROSITE" id="PS51352"/>
    </source>
</evidence>
<reference evidence="6" key="1">
    <citation type="journal article" date="2013" name="Int. J. Syst. Evol. Microbiol.">
        <title>Aestuariibaculum suncheonense gen. nov., sp. nov., a marine bacterium of the family Flavobacteriaceae isolated from a tidal flat and emended descriptions of the genera Gaetbulibacter and Tamlana.</title>
        <authorList>
            <person name="Jeong S.H."/>
            <person name="Park M.S."/>
            <person name="Jin H.M."/>
            <person name="Lee K."/>
            <person name="Park W."/>
            <person name="Jeon C.O."/>
        </authorList>
    </citation>
    <scope>NUCLEOTIDE SEQUENCE</scope>
    <source>
        <strain evidence="6">SC17</strain>
    </source>
</reference>
<dbReference type="Gene3D" id="3.40.30.10">
    <property type="entry name" value="Glutaredoxin"/>
    <property type="match status" value="1"/>
</dbReference>
<organism evidence="6 7">
    <name type="scientific">Aestuariibaculum suncheonense</name>
    <dbReference type="NCBI Taxonomy" id="1028745"/>
    <lineage>
        <taxon>Bacteria</taxon>
        <taxon>Pseudomonadati</taxon>
        <taxon>Bacteroidota</taxon>
        <taxon>Flavobacteriia</taxon>
        <taxon>Flavobacteriales</taxon>
        <taxon>Flavobacteriaceae</taxon>
    </lineage>
</organism>
<evidence type="ECO:0000313" key="6">
    <source>
        <dbReference type="EMBL" id="MBD0834518.1"/>
    </source>
</evidence>